<evidence type="ECO:0008006" key="13">
    <source>
        <dbReference type="Google" id="ProtNLM"/>
    </source>
</evidence>
<dbReference type="OMA" id="MNRIYVW"/>
<dbReference type="InterPro" id="IPR001128">
    <property type="entry name" value="Cyt_P450"/>
</dbReference>
<keyword evidence="12" id="KW-1185">Reference proteome</keyword>
<reference evidence="11" key="1">
    <citation type="submission" date="2014-01" db="EMBL/GenBank/DDBJ databases">
        <title>The genome of the white-rot fungus Pycnoporus cinnabarinus: a basidiomycete model with a versatile arsenal for lignocellulosic biomass breakdown.</title>
        <authorList>
            <person name="Levasseur A."/>
            <person name="Lomascolo A."/>
            <person name="Ruiz-Duenas F.J."/>
            <person name="Uzan E."/>
            <person name="Piumi F."/>
            <person name="Kues U."/>
            <person name="Ram A.F.J."/>
            <person name="Murat C."/>
            <person name="Haon M."/>
            <person name="Benoit I."/>
            <person name="Arfi Y."/>
            <person name="Chevret D."/>
            <person name="Drula E."/>
            <person name="Kwon M.J."/>
            <person name="Gouret P."/>
            <person name="Lesage-Meessen L."/>
            <person name="Lombard V."/>
            <person name="Mariette J."/>
            <person name="Noirot C."/>
            <person name="Park J."/>
            <person name="Patyshakuliyeva A."/>
            <person name="Wieneger R.A.B."/>
            <person name="Wosten H.A.B."/>
            <person name="Martin F."/>
            <person name="Coutinho P.M."/>
            <person name="de Vries R."/>
            <person name="Martinez A.T."/>
            <person name="Klopp C."/>
            <person name="Pontarotti P."/>
            <person name="Henrissat B."/>
            <person name="Record E."/>
        </authorList>
    </citation>
    <scope>NUCLEOTIDE SEQUENCE [LARGE SCALE GENOMIC DNA]</scope>
    <source>
        <strain evidence="11">BRFM137</strain>
    </source>
</reference>
<evidence type="ECO:0000256" key="7">
    <source>
        <dbReference type="ARBA" id="ARBA00023004"/>
    </source>
</evidence>
<proteinExistence type="inferred from homology"/>
<dbReference type="Proteomes" id="UP000029665">
    <property type="component" value="Unassembled WGS sequence"/>
</dbReference>
<dbReference type="PANTHER" id="PTHR24305:SF166">
    <property type="entry name" value="CYTOCHROME P450 12A4, MITOCHONDRIAL-RELATED"/>
    <property type="match status" value="1"/>
</dbReference>
<dbReference type="HOGENOM" id="CLU_001570_5_11_1"/>
<dbReference type="GO" id="GO:0005506">
    <property type="term" value="F:iron ion binding"/>
    <property type="evidence" value="ECO:0007669"/>
    <property type="project" value="InterPro"/>
</dbReference>
<comment type="cofactor">
    <cofactor evidence="1 9">
        <name>heme</name>
        <dbReference type="ChEBI" id="CHEBI:30413"/>
    </cofactor>
</comment>
<comment type="similarity">
    <text evidence="3">Belongs to the cytochrome P450 family.</text>
</comment>
<dbReference type="EMBL" id="CCBP010000321">
    <property type="protein sequence ID" value="CDO75988.1"/>
    <property type="molecule type" value="Genomic_DNA"/>
</dbReference>
<evidence type="ECO:0000256" key="2">
    <source>
        <dbReference type="ARBA" id="ARBA00005179"/>
    </source>
</evidence>
<evidence type="ECO:0000256" key="9">
    <source>
        <dbReference type="PIRSR" id="PIRSR602401-1"/>
    </source>
</evidence>
<keyword evidence="8" id="KW-0503">Monooxygenase</keyword>
<name>A0A060SU49_PYCCI</name>
<dbReference type="GO" id="GO:0016705">
    <property type="term" value="F:oxidoreductase activity, acting on paired donors, with incorporation or reduction of molecular oxygen"/>
    <property type="evidence" value="ECO:0007669"/>
    <property type="project" value="InterPro"/>
</dbReference>
<evidence type="ECO:0000256" key="3">
    <source>
        <dbReference type="ARBA" id="ARBA00010617"/>
    </source>
</evidence>
<dbReference type="InterPro" id="IPR002401">
    <property type="entry name" value="Cyt_P450_E_grp-I"/>
</dbReference>
<protein>
    <recommendedName>
        <fullName evidence="13">Cytochrome P450</fullName>
    </recommendedName>
</protein>
<dbReference type="AlphaFoldDB" id="A0A060SU49"/>
<organism evidence="11 12">
    <name type="scientific">Pycnoporus cinnabarinus</name>
    <name type="common">Cinnabar-red polypore</name>
    <name type="synonym">Trametes cinnabarina</name>
    <dbReference type="NCBI Taxonomy" id="5643"/>
    <lineage>
        <taxon>Eukaryota</taxon>
        <taxon>Fungi</taxon>
        <taxon>Dikarya</taxon>
        <taxon>Basidiomycota</taxon>
        <taxon>Agaricomycotina</taxon>
        <taxon>Agaricomycetes</taxon>
        <taxon>Polyporales</taxon>
        <taxon>Polyporaceae</taxon>
        <taxon>Trametes</taxon>
    </lineage>
</organism>
<keyword evidence="10" id="KW-1133">Transmembrane helix</keyword>
<evidence type="ECO:0000313" key="11">
    <source>
        <dbReference type="EMBL" id="CDO75988.1"/>
    </source>
</evidence>
<evidence type="ECO:0000256" key="6">
    <source>
        <dbReference type="ARBA" id="ARBA00023002"/>
    </source>
</evidence>
<keyword evidence="5 9" id="KW-0479">Metal-binding</keyword>
<dbReference type="SUPFAM" id="SSF48264">
    <property type="entry name" value="Cytochrome P450"/>
    <property type="match status" value="1"/>
</dbReference>
<dbReference type="PANTHER" id="PTHR24305">
    <property type="entry name" value="CYTOCHROME P450"/>
    <property type="match status" value="1"/>
</dbReference>
<dbReference type="GO" id="GO:0004497">
    <property type="term" value="F:monooxygenase activity"/>
    <property type="evidence" value="ECO:0007669"/>
    <property type="project" value="UniProtKB-KW"/>
</dbReference>
<feature type="binding site" description="axial binding residue" evidence="9">
    <location>
        <position position="500"/>
    </location>
    <ligand>
        <name>heme</name>
        <dbReference type="ChEBI" id="CHEBI:30413"/>
    </ligand>
    <ligandPart>
        <name>Fe</name>
        <dbReference type="ChEBI" id="CHEBI:18248"/>
    </ligandPart>
</feature>
<gene>
    <name evidence="11" type="ORF">BN946_scf184922.g1</name>
</gene>
<evidence type="ECO:0000313" key="12">
    <source>
        <dbReference type="Proteomes" id="UP000029665"/>
    </source>
</evidence>
<dbReference type="InterPro" id="IPR036396">
    <property type="entry name" value="Cyt_P450_sf"/>
</dbReference>
<evidence type="ECO:0000256" key="8">
    <source>
        <dbReference type="ARBA" id="ARBA00023033"/>
    </source>
</evidence>
<accession>A0A060SU49</accession>
<dbReference type="GO" id="GO:0020037">
    <property type="term" value="F:heme binding"/>
    <property type="evidence" value="ECO:0007669"/>
    <property type="project" value="InterPro"/>
</dbReference>
<evidence type="ECO:0000256" key="10">
    <source>
        <dbReference type="SAM" id="Phobius"/>
    </source>
</evidence>
<feature type="transmembrane region" description="Helical" evidence="10">
    <location>
        <begin position="12"/>
        <end position="29"/>
    </location>
</feature>
<evidence type="ECO:0000256" key="1">
    <source>
        <dbReference type="ARBA" id="ARBA00001971"/>
    </source>
</evidence>
<dbReference type="Gene3D" id="1.10.630.10">
    <property type="entry name" value="Cytochrome P450"/>
    <property type="match status" value="1"/>
</dbReference>
<sequence length="563" mass="63775">MSLKYPLSSGYQYVLPVSVVAVTIVIWMLRRWWSFTFGSPLRNLPGPPSPSLLYGNVKEVFDAENHVVPDRWFSQYGKNFVDNGFLMAARLWTLDTRALNHIMTYYDDYPRPEENANVFKQLLGRAILLVKGEEHKQQAGQLPMSYSATRLCYVVNAIEENHGMNPAFGPAQVRDLTEIFVQKSQEVRVRPLADLWSRATRDGPARVNVNADLSKMTLDVIGLAGFNYAFHALNAQGRPNELSLAFRTFFANNARGGSILAYLRARYPALRFIRNSVARRVEAATQVIRRVGKDLVETRKAALLRELEEKHVDGLERKDFQGRDLLTLLIKANMAKDIPETQRLSDEDLTGQVPAFLIAGHETTSIAACWALYALSKNAEAQKKLREELLTVETDTPTMDELSALPYLDMVVHETLRLHTPVAMLFREAKKDDVIPLSEPIAKGNKVVLPILALHRSKEIWGEDALEFKPERWEQPPEASANVPGVWGHLLTFIGGPRACIGYRFSLIETKVILFTLLRRFAFELAVPPERVFVKSIMQFQRPFLRDEEGIQLPLILRPVQAA</sequence>
<dbReference type="PRINTS" id="PR00463">
    <property type="entry name" value="EP450I"/>
</dbReference>
<evidence type="ECO:0000256" key="4">
    <source>
        <dbReference type="ARBA" id="ARBA00022617"/>
    </source>
</evidence>
<comment type="caution">
    <text evidence="11">The sequence shown here is derived from an EMBL/GenBank/DDBJ whole genome shotgun (WGS) entry which is preliminary data.</text>
</comment>
<keyword evidence="10" id="KW-0812">Transmembrane</keyword>
<keyword evidence="7 9" id="KW-0408">Iron</keyword>
<evidence type="ECO:0000256" key="5">
    <source>
        <dbReference type="ARBA" id="ARBA00022723"/>
    </source>
</evidence>
<comment type="pathway">
    <text evidence="2">Secondary metabolite biosynthesis.</text>
</comment>
<keyword evidence="10" id="KW-0472">Membrane</keyword>
<dbReference type="InterPro" id="IPR050121">
    <property type="entry name" value="Cytochrome_P450_monoxygenase"/>
</dbReference>
<dbReference type="OrthoDB" id="1470350at2759"/>
<keyword evidence="6" id="KW-0560">Oxidoreductase</keyword>
<dbReference type="PRINTS" id="PR00385">
    <property type="entry name" value="P450"/>
</dbReference>
<dbReference type="STRING" id="5643.A0A060SU49"/>
<keyword evidence="4 9" id="KW-0349">Heme</keyword>
<dbReference type="Pfam" id="PF00067">
    <property type="entry name" value="p450"/>
    <property type="match status" value="1"/>
</dbReference>